<dbReference type="Pfam" id="PF00593">
    <property type="entry name" value="TonB_dep_Rec_b-barrel"/>
    <property type="match status" value="1"/>
</dbReference>
<dbReference type="RefSeq" id="WP_152578580.1">
    <property type="nucleotide sequence ID" value="NZ_JAATJI010000001.1"/>
</dbReference>
<dbReference type="InterPro" id="IPR036942">
    <property type="entry name" value="Beta-barrel_TonB_sf"/>
</dbReference>
<gene>
    <name evidence="14" type="ORF">F3168_12645</name>
</gene>
<name>A0A7C9KNY1_9SPHN</name>
<dbReference type="GO" id="GO:0009279">
    <property type="term" value="C:cell outer membrane"/>
    <property type="evidence" value="ECO:0007669"/>
    <property type="project" value="UniProtKB-SubCell"/>
</dbReference>
<evidence type="ECO:0000313" key="14">
    <source>
        <dbReference type="EMBL" id="MQT18104.1"/>
    </source>
</evidence>
<keyword evidence="3 10" id="KW-1134">Transmembrane beta strand</keyword>
<evidence type="ECO:0000256" key="10">
    <source>
        <dbReference type="PROSITE-ProRule" id="PRU01360"/>
    </source>
</evidence>
<evidence type="ECO:0000256" key="9">
    <source>
        <dbReference type="ARBA" id="ARBA00023237"/>
    </source>
</evidence>
<dbReference type="AlphaFoldDB" id="A0A7C9KNY1"/>
<dbReference type="InterPro" id="IPR037066">
    <property type="entry name" value="Plug_dom_sf"/>
</dbReference>
<evidence type="ECO:0000256" key="3">
    <source>
        <dbReference type="ARBA" id="ARBA00022452"/>
    </source>
</evidence>
<dbReference type="SUPFAM" id="SSF56935">
    <property type="entry name" value="Porins"/>
    <property type="match status" value="1"/>
</dbReference>
<evidence type="ECO:0000256" key="4">
    <source>
        <dbReference type="ARBA" id="ARBA00022692"/>
    </source>
</evidence>
<keyword evidence="6" id="KW-0406">Ion transport</keyword>
<dbReference type="PROSITE" id="PS52016">
    <property type="entry name" value="TONB_DEPENDENT_REC_3"/>
    <property type="match status" value="1"/>
</dbReference>
<comment type="caution">
    <text evidence="14">The sequence shown here is derived from an EMBL/GenBank/DDBJ whole genome shotgun (WGS) entry which is preliminary data.</text>
</comment>
<evidence type="ECO:0000313" key="15">
    <source>
        <dbReference type="Proteomes" id="UP000481327"/>
    </source>
</evidence>
<comment type="similarity">
    <text evidence="10 11">Belongs to the TonB-dependent receptor family.</text>
</comment>
<dbReference type="Pfam" id="PF07715">
    <property type="entry name" value="Plug"/>
    <property type="match status" value="1"/>
</dbReference>
<feature type="domain" description="TonB-dependent receptor plug" evidence="13">
    <location>
        <begin position="53"/>
        <end position="165"/>
    </location>
</feature>
<keyword evidence="2 10" id="KW-0813">Transport</keyword>
<keyword evidence="8 10" id="KW-0472">Membrane</keyword>
<protein>
    <submittedName>
        <fullName evidence="14">TonB-dependent receptor</fullName>
    </submittedName>
</protein>
<evidence type="ECO:0000256" key="5">
    <source>
        <dbReference type="ARBA" id="ARBA00022729"/>
    </source>
</evidence>
<dbReference type="GO" id="GO:0044718">
    <property type="term" value="P:siderophore transmembrane transport"/>
    <property type="evidence" value="ECO:0007669"/>
    <property type="project" value="TreeGrafter"/>
</dbReference>
<evidence type="ECO:0000256" key="6">
    <source>
        <dbReference type="ARBA" id="ARBA00023065"/>
    </source>
</evidence>
<keyword evidence="15" id="KW-1185">Reference proteome</keyword>
<keyword evidence="9 10" id="KW-0998">Cell outer membrane</keyword>
<dbReference type="InterPro" id="IPR039426">
    <property type="entry name" value="TonB-dep_rcpt-like"/>
</dbReference>
<evidence type="ECO:0000256" key="2">
    <source>
        <dbReference type="ARBA" id="ARBA00022448"/>
    </source>
</evidence>
<evidence type="ECO:0000256" key="7">
    <source>
        <dbReference type="ARBA" id="ARBA00023077"/>
    </source>
</evidence>
<dbReference type="GO" id="GO:0015344">
    <property type="term" value="F:siderophore uptake transmembrane transporter activity"/>
    <property type="evidence" value="ECO:0007669"/>
    <property type="project" value="TreeGrafter"/>
</dbReference>
<keyword evidence="5" id="KW-0732">Signal</keyword>
<dbReference type="InterPro" id="IPR000531">
    <property type="entry name" value="Beta-barrel_TonB"/>
</dbReference>
<comment type="subcellular location">
    <subcellularLocation>
        <location evidence="1 10">Cell outer membrane</location>
        <topology evidence="1 10">Multi-pass membrane protein</topology>
    </subcellularLocation>
</comment>
<accession>A0A7C9KNY1</accession>
<dbReference type="Gene3D" id="2.170.130.10">
    <property type="entry name" value="TonB-dependent receptor, plug domain"/>
    <property type="match status" value="1"/>
</dbReference>
<dbReference type="PANTHER" id="PTHR30069:SF53">
    <property type="entry name" value="COLICIN I RECEPTOR-RELATED"/>
    <property type="match status" value="1"/>
</dbReference>
<keyword evidence="7 11" id="KW-0798">TonB box</keyword>
<evidence type="ECO:0000259" key="12">
    <source>
        <dbReference type="Pfam" id="PF00593"/>
    </source>
</evidence>
<dbReference type="OrthoDB" id="9796221at2"/>
<reference evidence="14 15" key="1">
    <citation type="submission" date="2019-09" db="EMBL/GenBank/DDBJ databases">
        <title>Polymorphobacter sp. isolated from a lake in China.</title>
        <authorList>
            <person name="Liu Z."/>
        </authorList>
    </citation>
    <scope>NUCLEOTIDE SEQUENCE [LARGE SCALE GENOMIC DNA]</scope>
    <source>
        <strain evidence="14 15">D40P</strain>
    </source>
</reference>
<sequence>MLSDTTKLTLTVAALTAMHTPLAAQQAAQDRAGRTSPAADIVVTASGFEQKIVNAPASISVIGRAELETERFNNLGDALSDVEGVDVGGTAGKTGGLNVSIRGMPSDYTLVLLDGRRQNAPGNVTPNGFGETSTSFLPPLAAIERIEVVRGPMSTLYGSDAMGGVINIITRKVGDNWVGTATVDTTLQGDGDFGNTYSTNGFVQGPLVRDLVGLSVRGSYLRRDASNLTFLDSSGTPIEVSTRGPSPVAADIYSLGGRLSLTPASNHDLWVEYDRSHQRYDNSESQLGTGTVQGGYADELRFVRNQITGAHNWRTGFGTIESTLTRNTTETFGRTIPPGTPGATPGDPRALRATNTIADTRLVAETGPVIFTAGGQYWWARMADGVAPIDYAFDQWAVFGEASWKLLPGFTLTGGARYDRHTTFGGKVSPRGYAVWNVSDAVTIKGGVSRGFKTPRLDQITPGITGFGGQGTIPLIGTPGLRPETTTSAEVGVYFDTKAGLSGNVTLFNNEFDDKIAAGPGIPNCAFRLAPDRAGCLDVGNFPNVDLFGQTINIDKARTRGVETALRFVLSPALTLTANHTFTDSEQLSGPEQGLPLIGTPRHMANAQLRWKTSRDLSLWARGQVQSGRFRGTGAAQDALGDFAAYQLLHIGGNYRVNDAITLNAVIYNVFNTNFVEYLPYRDGTRTVYAQQYANNQEPRRLYLSVNVDF</sequence>
<evidence type="ECO:0000256" key="1">
    <source>
        <dbReference type="ARBA" id="ARBA00004571"/>
    </source>
</evidence>
<organism evidence="14 15">
    <name type="scientific">Sandarakinorhabdus fusca</name>
    <dbReference type="NCBI Taxonomy" id="1439888"/>
    <lineage>
        <taxon>Bacteria</taxon>
        <taxon>Pseudomonadati</taxon>
        <taxon>Pseudomonadota</taxon>
        <taxon>Alphaproteobacteria</taxon>
        <taxon>Sphingomonadales</taxon>
        <taxon>Sphingosinicellaceae</taxon>
        <taxon>Sandarakinorhabdus</taxon>
    </lineage>
</organism>
<keyword evidence="4 10" id="KW-0812">Transmembrane</keyword>
<dbReference type="Proteomes" id="UP000481327">
    <property type="component" value="Unassembled WGS sequence"/>
</dbReference>
<evidence type="ECO:0000256" key="8">
    <source>
        <dbReference type="ARBA" id="ARBA00023136"/>
    </source>
</evidence>
<keyword evidence="14" id="KW-0675">Receptor</keyword>
<evidence type="ECO:0000259" key="13">
    <source>
        <dbReference type="Pfam" id="PF07715"/>
    </source>
</evidence>
<dbReference type="CDD" id="cd01347">
    <property type="entry name" value="ligand_gated_channel"/>
    <property type="match status" value="1"/>
</dbReference>
<evidence type="ECO:0000256" key="11">
    <source>
        <dbReference type="RuleBase" id="RU003357"/>
    </source>
</evidence>
<feature type="domain" description="TonB-dependent receptor-like beta-barrel" evidence="12">
    <location>
        <begin position="193"/>
        <end position="670"/>
    </location>
</feature>
<dbReference type="EMBL" id="WIOL01000005">
    <property type="protein sequence ID" value="MQT18104.1"/>
    <property type="molecule type" value="Genomic_DNA"/>
</dbReference>
<dbReference type="InterPro" id="IPR012910">
    <property type="entry name" value="Plug_dom"/>
</dbReference>
<dbReference type="Gene3D" id="2.40.170.20">
    <property type="entry name" value="TonB-dependent receptor, beta-barrel domain"/>
    <property type="match status" value="1"/>
</dbReference>
<proteinExistence type="inferred from homology"/>
<dbReference type="PANTHER" id="PTHR30069">
    <property type="entry name" value="TONB-DEPENDENT OUTER MEMBRANE RECEPTOR"/>
    <property type="match status" value="1"/>
</dbReference>